<sequence length="175" mass="18654">MSVRTPSGSALDPGHVTDDAIRSTMTNCSRGEAHRMRVPEWVHGSDPVHGVVGWRDPKSPERGWMLVPLGEAVVGLALRATPGKGVRTTAMCDLCRTTRAPGEVSLFVAARAGEAGRKLNTVGTYVCSDLACADNVRVLRPTPTLKPDPGLSISEREAALRERAAAFAEKVLASR</sequence>
<dbReference type="Proteomes" id="UP000533269">
    <property type="component" value="Unassembled WGS sequence"/>
</dbReference>
<evidence type="ECO:0000313" key="4">
    <source>
        <dbReference type="Proteomes" id="UP000533269"/>
    </source>
</evidence>
<reference evidence="3 4" key="1">
    <citation type="submission" date="2020-08" db="EMBL/GenBank/DDBJ databases">
        <title>The Agave Microbiome: Exploring the role of microbial communities in plant adaptations to desert environments.</title>
        <authorList>
            <person name="Partida-Martinez L.P."/>
        </authorList>
    </citation>
    <scope>NUCLEOTIDE SEQUENCE [LARGE SCALE GENOMIC DNA]</scope>
    <source>
        <strain evidence="3 4">AS2.23</strain>
    </source>
</reference>
<dbReference type="EMBL" id="JACHVY010000001">
    <property type="protein sequence ID" value="MBB2901425.1"/>
    <property type="molecule type" value="Genomic_DNA"/>
</dbReference>
<dbReference type="OMA" id="FLHRSMC"/>
<name>A0A7W4XXP3_KINRA</name>
<feature type="domain" description="Elongation factor G-binding protein C-terminal treble-clef zinc-finger" evidence="2">
    <location>
        <begin position="21"/>
        <end position="171"/>
    </location>
</feature>
<feature type="region of interest" description="Disordered" evidence="1">
    <location>
        <begin position="1"/>
        <end position="22"/>
    </location>
</feature>
<gene>
    <name evidence="3" type="ORF">FHR75_002213</name>
</gene>
<proteinExistence type="predicted"/>
<protein>
    <recommendedName>
        <fullName evidence="2">Elongation factor G-binding protein C-terminal treble-clef zinc-finger domain-containing protein</fullName>
    </recommendedName>
</protein>
<dbReference type="RefSeq" id="WP_012085767.1">
    <property type="nucleotide sequence ID" value="NZ_JACHVY010000001.1"/>
</dbReference>
<accession>A0A7W4XXP3</accession>
<reference evidence="3 4" key="2">
    <citation type="submission" date="2020-08" db="EMBL/GenBank/DDBJ databases">
        <authorList>
            <person name="Partida-Martinez L."/>
            <person name="Huntemann M."/>
            <person name="Clum A."/>
            <person name="Wang J."/>
            <person name="Palaniappan K."/>
            <person name="Ritter S."/>
            <person name="Chen I.-M."/>
            <person name="Stamatis D."/>
            <person name="Reddy T."/>
            <person name="O'Malley R."/>
            <person name="Daum C."/>
            <person name="Shapiro N."/>
            <person name="Ivanova N."/>
            <person name="Kyrpides N."/>
            <person name="Woyke T."/>
        </authorList>
    </citation>
    <scope>NUCLEOTIDE SEQUENCE [LARGE SCALE GENOMIC DNA]</scope>
    <source>
        <strain evidence="3 4">AS2.23</strain>
    </source>
</reference>
<dbReference type="AlphaFoldDB" id="A0A7W4XXP3"/>
<evidence type="ECO:0000313" key="3">
    <source>
        <dbReference type="EMBL" id="MBB2901425.1"/>
    </source>
</evidence>
<evidence type="ECO:0000259" key="2">
    <source>
        <dbReference type="Pfam" id="PF16571"/>
    </source>
</evidence>
<dbReference type="Pfam" id="PF16571">
    <property type="entry name" value="FBP_C"/>
    <property type="match status" value="1"/>
</dbReference>
<comment type="caution">
    <text evidence="3">The sequence shown here is derived from an EMBL/GenBank/DDBJ whole genome shotgun (WGS) entry which is preliminary data.</text>
</comment>
<dbReference type="InterPro" id="IPR032330">
    <property type="entry name" value="EF-G-binding_C"/>
</dbReference>
<organism evidence="3 4">
    <name type="scientific">Kineococcus radiotolerans</name>
    <dbReference type="NCBI Taxonomy" id="131568"/>
    <lineage>
        <taxon>Bacteria</taxon>
        <taxon>Bacillati</taxon>
        <taxon>Actinomycetota</taxon>
        <taxon>Actinomycetes</taxon>
        <taxon>Kineosporiales</taxon>
        <taxon>Kineosporiaceae</taxon>
        <taxon>Kineococcus</taxon>
    </lineage>
</organism>
<evidence type="ECO:0000256" key="1">
    <source>
        <dbReference type="SAM" id="MobiDB-lite"/>
    </source>
</evidence>